<comment type="similarity">
    <text evidence="3">Belongs to the acetyltransferase family. RimJ subfamily.</text>
</comment>
<dbReference type="Gene3D" id="3.40.630.30">
    <property type="match status" value="1"/>
</dbReference>
<dbReference type="PANTHER" id="PTHR43792">
    <property type="entry name" value="GNAT FAMILY, PUTATIVE (AFU_ORTHOLOGUE AFUA_3G00765)-RELATED-RELATED"/>
    <property type="match status" value="1"/>
</dbReference>
<gene>
    <name evidence="5" type="ORF">C5L31_001977</name>
</gene>
<dbReference type="InterPro" id="IPR051531">
    <property type="entry name" value="N-acetyltransferase"/>
</dbReference>
<evidence type="ECO:0000313" key="6">
    <source>
        <dbReference type="Proteomes" id="UP000294854"/>
    </source>
</evidence>
<proteinExistence type="inferred from homology"/>
<sequence length="183" mass="20674">MPVTIKTDRLVIRPLNPTDKKALWKLVKNPKVAESAGFIPATSALELDDVLSEMIRTNVLTVVSKVTGELIGCVGLYERMKASGEPDVTSREVGYMLAESQWGQGYMTEAVEAVCAYAFKSLKLESLYASCFKGNDGSIRVLEKNHFVYQDAYRHSPIDLFQPGKIEFFYQLTIERWKQVNHF</sequence>
<dbReference type="PROSITE" id="PS51186">
    <property type="entry name" value="GNAT"/>
    <property type="match status" value="1"/>
</dbReference>
<dbReference type="RefSeq" id="WP_010619571.1">
    <property type="nucleotide sequence ID" value="NZ_CP042371.1"/>
</dbReference>
<dbReference type="PANTHER" id="PTHR43792:SF8">
    <property type="entry name" value="[RIBOSOMAL PROTEIN US5]-ALANINE N-ACETYLTRANSFERASE"/>
    <property type="match status" value="1"/>
</dbReference>
<dbReference type="InterPro" id="IPR016181">
    <property type="entry name" value="Acyl_CoA_acyltransferase"/>
</dbReference>
<dbReference type="EMBL" id="PUFO01000106">
    <property type="protein sequence ID" value="TDG71353.1"/>
    <property type="molecule type" value="Genomic_DNA"/>
</dbReference>
<dbReference type="GO" id="GO:0016747">
    <property type="term" value="F:acyltransferase activity, transferring groups other than amino-acyl groups"/>
    <property type="evidence" value="ECO:0007669"/>
    <property type="project" value="InterPro"/>
</dbReference>
<dbReference type="STRING" id="1122149.FD44_GL000464"/>
<comment type="caution">
    <text evidence="5">The sequence shown here is derived from an EMBL/GenBank/DDBJ whole genome shotgun (WGS) entry which is preliminary data.</text>
</comment>
<evidence type="ECO:0000256" key="2">
    <source>
        <dbReference type="ARBA" id="ARBA00023315"/>
    </source>
</evidence>
<evidence type="ECO:0000313" key="5">
    <source>
        <dbReference type="EMBL" id="TDG71353.1"/>
    </source>
</evidence>
<feature type="domain" description="N-acetyltransferase" evidence="4">
    <location>
        <begin position="10"/>
        <end position="175"/>
    </location>
</feature>
<protein>
    <recommendedName>
        <fullName evidence="4">N-acetyltransferase domain-containing protein</fullName>
    </recommendedName>
</protein>
<name>A0A4R5NDC8_9LACO</name>
<dbReference type="InterPro" id="IPR000182">
    <property type="entry name" value="GNAT_dom"/>
</dbReference>
<evidence type="ECO:0000256" key="3">
    <source>
        <dbReference type="ARBA" id="ARBA00038502"/>
    </source>
</evidence>
<keyword evidence="2" id="KW-0012">Acyltransferase</keyword>
<keyword evidence="1" id="KW-0808">Transferase</keyword>
<accession>A0A4R5NDC8</accession>
<dbReference type="SUPFAM" id="SSF55729">
    <property type="entry name" value="Acyl-CoA N-acyltransferases (Nat)"/>
    <property type="match status" value="1"/>
</dbReference>
<organism evidence="5 6">
    <name type="scientific">Secundilactobacillus malefermentans</name>
    <dbReference type="NCBI Taxonomy" id="176292"/>
    <lineage>
        <taxon>Bacteria</taxon>
        <taxon>Bacillati</taxon>
        <taxon>Bacillota</taxon>
        <taxon>Bacilli</taxon>
        <taxon>Lactobacillales</taxon>
        <taxon>Lactobacillaceae</taxon>
        <taxon>Secundilactobacillus</taxon>
    </lineage>
</organism>
<reference evidence="5 6" key="1">
    <citation type="journal article" date="2019" name="Appl. Microbiol. Biotechnol.">
        <title>Uncovering carbohydrate metabolism through a genotype-phenotype association study of 56 lactic acid bacteria genomes.</title>
        <authorList>
            <person name="Buron-Moles G."/>
            <person name="Chailyan A."/>
            <person name="Dolejs I."/>
            <person name="Forster J."/>
            <person name="Miks M.H."/>
        </authorList>
    </citation>
    <scope>NUCLEOTIDE SEQUENCE [LARGE SCALE GENOMIC DNA]</scope>
    <source>
        <strain evidence="5 6">ATCC 49373</strain>
    </source>
</reference>
<evidence type="ECO:0000256" key="1">
    <source>
        <dbReference type="ARBA" id="ARBA00022679"/>
    </source>
</evidence>
<dbReference type="AlphaFoldDB" id="A0A4R5NDC8"/>
<evidence type="ECO:0000259" key="4">
    <source>
        <dbReference type="PROSITE" id="PS51186"/>
    </source>
</evidence>
<dbReference type="Pfam" id="PF13302">
    <property type="entry name" value="Acetyltransf_3"/>
    <property type="match status" value="1"/>
</dbReference>
<dbReference type="Proteomes" id="UP000294854">
    <property type="component" value="Unassembled WGS sequence"/>
</dbReference>
<keyword evidence="6" id="KW-1185">Reference proteome</keyword>